<reference evidence="1 2" key="1">
    <citation type="submission" date="2019-01" db="EMBL/GenBank/DDBJ databases">
        <authorList>
            <person name="Alioto T."/>
            <person name="Alioto T."/>
        </authorList>
    </citation>
    <scope>NUCLEOTIDE SEQUENCE [LARGE SCALE GENOMIC DNA]</scope>
</reference>
<evidence type="ECO:0000313" key="2">
    <source>
        <dbReference type="Proteomes" id="UP000386466"/>
    </source>
</evidence>
<protein>
    <submittedName>
        <fullName evidence="1">Uncharacterized protein</fullName>
    </submittedName>
</protein>
<dbReference type="Proteomes" id="UP000386466">
    <property type="component" value="Unassembled WGS sequence"/>
</dbReference>
<name>A0A485P3U0_LYNPA</name>
<accession>A0A485P3U0</accession>
<dbReference type="EMBL" id="CAAGRJ010027223">
    <property type="protein sequence ID" value="VFV39267.1"/>
    <property type="molecule type" value="Genomic_DNA"/>
</dbReference>
<sequence>MSASTSPRSESLPGPVEGAAARFQLEPAPQQLTGLARAGGGLRLWSAPRETPGWLGHCGNACELQWFSPVRSVAAS</sequence>
<proteinExistence type="predicted"/>
<dbReference type="AlphaFoldDB" id="A0A485P3U0"/>
<gene>
    <name evidence="1" type="ORF">LYPA_23C011483</name>
</gene>
<organism evidence="1 2">
    <name type="scientific">Lynx pardinus</name>
    <name type="common">Iberian lynx</name>
    <name type="synonym">Felis pardina</name>
    <dbReference type="NCBI Taxonomy" id="191816"/>
    <lineage>
        <taxon>Eukaryota</taxon>
        <taxon>Metazoa</taxon>
        <taxon>Chordata</taxon>
        <taxon>Craniata</taxon>
        <taxon>Vertebrata</taxon>
        <taxon>Euteleostomi</taxon>
        <taxon>Mammalia</taxon>
        <taxon>Eutheria</taxon>
        <taxon>Laurasiatheria</taxon>
        <taxon>Carnivora</taxon>
        <taxon>Feliformia</taxon>
        <taxon>Felidae</taxon>
        <taxon>Felinae</taxon>
        <taxon>Lynx</taxon>
    </lineage>
</organism>
<keyword evidence="2" id="KW-1185">Reference proteome</keyword>
<evidence type="ECO:0000313" key="1">
    <source>
        <dbReference type="EMBL" id="VFV39267.1"/>
    </source>
</evidence>